<feature type="compositionally biased region" description="Polar residues" evidence="1">
    <location>
        <begin position="214"/>
        <end position="240"/>
    </location>
</feature>
<evidence type="ECO:0000313" key="2">
    <source>
        <dbReference type="EMBL" id="CRK46825.1"/>
    </source>
</evidence>
<evidence type="ECO:0000256" key="1">
    <source>
        <dbReference type="SAM" id="MobiDB-lite"/>
    </source>
</evidence>
<dbReference type="EMBL" id="CVQI01036050">
    <property type="protein sequence ID" value="CRK46825.1"/>
    <property type="molecule type" value="Genomic_DNA"/>
</dbReference>
<protein>
    <submittedName>
        <fullName evidence="2">Uncharacterized protein</fullName>
    </submittedName>
</protein>
<sequence length="729" mass="80308">MFPRSAGGDPQLHRELEKTFRLRYEPSQGQIHEIRAEFAVRSDYAQAMHIFQCLGLRASLTRDASSPVHVLGERASPRPSPLTQVFSPAPTRFKDIRANHSLSPVYRPQIVNSSLHRHDTHPLSDLSTRPHYAGSFQAPNSVSNLITGHQISYDLETSPHFDQVDHCETSRFLPTPTSQLDSQSSISLRGLSPSWSCEKTSTYENEPREHLNKENNLSLQSVPSATSVAWKTHQPSSASDFGSMLPPPRELPFKRTATTSTDRPLGIESVDKKKDTMTKTALTSTLTTEPPDSDASHLQQSSMRDFFNDEVEISNLEKPNLKEIPSTTRPRRAAAGLQKSAKRAAPLGRSDHQTSPSIQTSRIASSNNAPQKDSSNEEPKSKNSLPKNSRTRRSIVSSRSSPSGDGSPGVTTTFAVSKRKALSAQPKPSKQQKLVSTEHPLLDAIPKTAPEPKVIVVRYHDTSTQASLVPENRNHAPTASSQSNSNVNGQHTCVDKDLDTREVSLYVDKAQACPISEPMSESSTQTHVVVQDAGSCCNIRRVHDQDQQTVLSSTELDARLETQSSVQKGIQTAEYRLEDICIACRAQPRMVQAGVQALVPGSEKIGENDMREPRASNTRAKTKPLYTNAQAQTLHKAASQDGGVLAAGLLLIDQARHVMHDHVDDDLDRLERGENIDAEISIMQMLRNVESLAQEAIDSHGSLLLRLPFNQMMIDYIKTRAVDLPGLAY</sequence>
<dbReference type="AlphaFoldDB" id="A0A0G4NK55"/>
<feature type="compositionally biased region" description="Polar residues" evidence="1">
    <location>
        <begin position="353"/>
        <end position="373"/>
    </location>
</feature>
<feature type="compositionally biased region" description="Low complexity" evidence="1">
    <location>
        <begin position="394"/>
        <end position="413"/>
    </location>
</feature>
<reference evidence="3" key="1">
    <citation type="submission" date="2015-05" db="EMBL/GenBank/DDBJ databases">
        <authorList>
            <person name="Fogelqvist Johan"/>
        </authorList>
    </citation>
    <scope>NUCLEOTIDE SEQUENCE [LARGE SCALE GENOMIC DNA]</scope>
</reference>
<feature type="compositionally biased region" description="Polar residues" evidence="1">
    <location>
        <begin position="426"/>
        <end position="435"/>
    </location>
</feature>
<feature type="region of interest" description="Disordered" evidence="1">
    <location>
        <begin position="172"/>
        <end position="191"/>
    </location>
</feature>
<feature type="region of interest" description="Disordered" evidence="1">
    <location>
        <begin position="467"/>
        <end position="491"/>
    </location>
</feature>
<feature type="compositionally biased region" description="Polar residues" evidence="1">
    <location>
        <begin position="175"/>
        <end position="191"/>
    </location>
</feature>
<gene>
    <name evidence="2" type="ORF">BN1723_007285</name>
</gene>
<name>A0A0G4NK55_VERLO</name>
<evidence type="ECO:0000313" key="3">
    <source>
        <dbReference type="Proteomes" id="UP000045706"/>
    </source>
</evidence>
<feature type="compositionally biased region" description="Polar residues" evidence="1">
    <location>
        <begin position="475"/>
        <end position="491"/>
    </location>
</feature>
<accession>A0A0G4NK55</accession>
<organism evidence="2 3">
    <name type="scientific">Verticillium longisporum</name>
    <name type="common">Verticillium dahliae var. longisporum</name>
    <dbReference type="NCBI Taxonomy" id="100787"/>
    <lineage>
        <taxon>Eukaryota</taxon>
        <taxon>Fungi</taxon>
        <taxon>Dikarya</taxon>
        <taxon>Ascomycota</taxon>
        <taxon>Pezizomycotina</taxon>
        <taxon>Sordariomycetes</taxon>
        <taxon>Hypocreomycetidae</taxon>
        <taxon>Glomerellales</taxon>
        <taxon>Plectosphaerellaceae</taxon>
        <taxon>Verticillium</taxon>
    </lineage>
</organism>
<proteinExistence type="predicted"/>
<dbReference type="Proteomes" id="UP000045706">
    <property type="component" value="Unassembled WGS sequence"/>
</dbReference>
<feature type="region of interest" description="Disordered" evidence="1">
    <location>
        <begin position="317"/>
        <end position="439"/>
    </location>
</feature>
<feature type="region of interest" description="Disordered" evidence="1">
    <location>
        <begin position="197"/>
        <end position="278"/>
    </location>
</feature>